<dbReference type="RefSeq" id="WP_100941017.1">
    <property type="nucleotide sequence ID" value="NZ_JACAPU010000012.1"/>
</dbReference>
<dbReference type="SUPFAM" id="SSF52096">
    <property type="entry name" value="ClpP/crotonase"/>
    <property type="match status" value="1"/>
</dbReference>
<organism evidence="2 3">
    <name type="scientific">Pseudomonas gingeri</name>
    <dbReference type="NCBI Taxonomy" id="117681"/>
    <lineage>
        <taxon>Bacteria</taxon>
        <taxon>Pseudomonadati</taxon>
        <taxon>Pseudomonadota</taxon>
        <taxon>Gammaproteobacteria</taxon>
        <taxon>Pseudomonadales</taxon>
        <taxon>Pseudomonadaceae</taxon>
        <taxon>Pseudomonas</taxon>
    </lineage>
</organism>
<dbReference type="InterPro" id="IPR001753">
    <property type="entry name" value="Enoyl-CoA_hydra/iso"/>
</dbReference>
<reference evidence="2 3" key="1">
    <citation type="submission" date="2020-04" db="EMBL/GenBank/DDBJ databases">
        <title>Molecular characterization of pseudomonads from Agaricus bisporus reveal novel blotch 2 pathogens in Western Europe.</title>
        <authorList>
            <person name="Taparia T."/>
            <person name="Krijger M."/>
            <person name="Haynes E."/>
            <person name="Elpinstone J.G."/>
            <person name="Noble R."/>
            <person name="Van Der Wolf J."/>
        </authorList>
    </citation>
    <scope>NUCLEOTIDE SEQUENCE [LARGE SCALE GENOMIC DNA]</scope>
    <source>
        <strain evidence="2 3">F1001</strain>
    </source>
</reference>
<dbReference type="EMBL" id="JACAPU010000012">
    <property type="protein sequence ID" value="NWB46753.1"/>
    <property type="molecule type" value="Genomic_DNA"/>
</dbReference>
<dbReference type="Pfam" id="PF00378">
    <property type="entry name" value="ECH_1"/>
    <property type="match status" value="1"/>
</dbReference>
<protein>
    <submittedName>
        <fullName evidence="2">Enoyl-CoA hydratase/isomerase family protein</fullName>
    </submittedName>
</protein>
<dbReference type="AlphaFoldDB" id="A0A7Y8BKM4"/>
<comment type="similarity">
    <text evidence="1">Belongs to the enoyl-CoA hydratase/isomerase family.</text>
</comment>
<proteinExistence type="inferred from homology"/>
<dbReference type="Gene3D" id="6.20.390.20">
    <property type="match status" value="1"/>
</dbReference>
<accession>A0A7Y8BKM4</accession>
<dbReference type="Proteomes" id="UP000582981">
    <property type="component" value="Unassembled WGS sequence"/>
</dbReference>
<gene>
    <name evidence="2" type="ORF">HX829_09615</name>
</gene>
<dbReference type="GO" id="GO:0016853">
    <property type="term" value="F:isomerase activity"/>
    <property type="evidence" value="ECO:0007669"/>
    <property type="project" value="UniProtKB-KW"/>
</dbReference>
<comment type="caution">
    <text evidence="2">The sequence shown here is derived from an EMBL/GenBank/DDBJ whole genome shotgun (WGS) entry which is preliminary data.</text>
</comment>
<dbReference type="CDD" id="cd06558">
    <property type="entry name" value="crotonase-like"/>
    <property type="match status" value="1"/>
</dbReference>
<evidence type="ECO:0000256" key="1">
    <source>
        <dbReference type="RuleBase" id="RU003707"/>
    </source>
</evidence>
<dbReference type="InterPro" id="IPR029045">
    <property type="entry name" value="ClpP/crotonase-like_dom_sf"/>
</dbReference>
<dbReference type="NCBIfam" id="NF005496">
    <property type="entry name" value="PRK07110.1"/>
    <property type="match status" value="1"/>
</dbReference>
<dbReference type="PROSITE" id="PS00166">
    <property type="entry name" value="ENOYL_COA_HYDRATASE"/>
    <property type="match status" value="1"/>
</dbReference>
<evidence type="ECO:0000313" key="2">
    <source>
        <dbReference type="EMBL" id="NWB46753.1"/>
    </source>
</evidence>
<dbReference type="InterPro" id="IPR018376">
    <property type="entry name" value="Enoyl-CoA_hyd/isom_CS"/>
</dbReference>
<keyword evidence="2" id="KW-0413">Isomerase</keyword>
<name>A0A7Y8BKM4_9PSED</name>
<dbReference type="Gene3D" id="3.90.226.10">
    <property type="entry name" value="2-enoyl-CoA Hydratase, Chain A, domain 1"/>
    <property type="match status" value="1"/>
</dbReference>
<sequence>MTNVVDFVEREDGVVVLTLQDREHKNTFTPALLDGLMQAYGRINASTHYRAVVLTGYDSFFCSGGTREGLEALNQTRGDFTDANVYSLALECPIPVIAAMQGHAIGGGWVMGLFCDVVVLSRESLYTANFMKYGFTPGMGATHILPTRLGQSLGNEMLLGAQSYSGAALQQRGVPFTVLPRSEVLAYALDLAAELADKPRLSLVTLKHHLNRELRAALPDVIERELAMHALTMHQPEVGVRISTLFGR</sequence>
<evidence type="ECO:0000313" key="3">
    <source>
        <dbReference type="Proteomes" id="UP000582981"/>
    </source>
</evidence>
<dbReference type="PANTHER" id="PTHR43459:SF1">
    <property type="entry name" value="EG:BACN32G11.4 PROTEIN"/>
    <property type="match status" value="1"/>
</dbReference>
<dbReference type="PANTHER" id="PTHR43459">
    <property type="entry name" value="ENOYL-COA HYDRATASE"/>
    <property type="match status" value="1"/>
</dbReference>